<organism evidence="2 3">
    <name type="scientific">Desulfonema magnum</name>
    <dbReference type="NCBI Taxonomy" id="45655"/>
    <lineage>
        <taxon>Bacteria</taxon>
        <taxon>Pseudomonadati</taxon>
        <taxon>Thermodesulfobacteriota</taxon>
        <taxon>Desulfobacteria</taxon>
        <taxon>Desulfobacterales</taxon>
        <taxon>Desulfococcaceae</taxon>
        <taxon>Desulfonema</taxon>
    </lineage>
</organism>
<evidence type="ECO:0000313" key="2">
    <source>
        <dbReference type="EMBL" id="QTA93219.1"/>
    </source>
</evidence>
<dbReference type="Proteomes" id="UP000663722">
    <property type="component" value="Chromosome"/>
</dbReference>
<keyword evidence="3" id="KW-1185">Reference proteome</keyword>
<reference evidence="2" key="1">
    <citation type="journal article" date="2021" name="Microb. Physiol.">
        <title>Proteogenomic Insights into the Physiology of Marine, Sulfate-Reducing, Filamentous Desulfonema limicola and Desulfonema magnum.</title>
        <authorList>
            <person name="Schnaars V."/>
            <person name="Wohlbrand L."/>
            <person name="Scheve S."/>
            <person name="Hinrichs C."/>
            <person name="Reinhardt R."/>
            <person name="Rabus R."/>
        </authorList>
    </citation>
    <scope>NUCLEOTIDE SEQUENCE</scope>
    <source>
        <strain evidence="2">4be13</strain>
    </source>
</reference>
<dbReference type="KEGG" id="dmm:dnm_093200"/>
<dbReference type="InterPro" id="IPR045584">
    <property type="entry name" value="Pilin-like"/>
</dbReference>
<proteinExistence type="predicted"/>
<protein>
    <submittedName>
        <fullName evidence="2">Type II secretion system protein G domain-containing</fullName>
    </submittedName>
</protein>
<feature type="domain" description="Type II secretion system protein GspG C-terminal" evidence="1">
    <location>
        <begin position="8"/>
        <end position="81"/>
    </location>
</feature>
<evidence type="ECO:0000259" key="1">
    <source>
        <dbReference type="Pfam" id="PF08334"/>
    </source>
</evidence>
<gene>
    <name evidence="2" type="ORF">dnm_093200</name>
</gene>
<name>A0A975BY28_9BACT</name>
<dbReference type="InterPro" id="IPR013545">
    <property type="entry name" value="T2SS_protein-GspG_C"/>
</dbReference>
<dbReference type="SUPFAM" id="SSF54523">
    <property type="entry name" value="Pili subunits"/>
    <property type="match status" value="1"/>
</dbReference>
<dbReference type="EMBL" id="CP061800">
    <property type="protein sequence ID" value="QTA93219.1"/>
    <property type="molecule type" value="Genomic_DNA"/>
</dbReference>
<accession>A0A975BY28</accession>
<dbReference type="AlphaFoldDB" id="A0A975BY28"/>
<dbReference type="Gene3D" id="3.30.700.10">
    <property type="entry name" value="Glycoprotein, Type 4 Pilin"/>
    <property type="match status" value="1"/>
</dbReference>
<sequence>MVSCSLKELQALAEPPQGASINASKYPKGGYLEKSNMPKDPWKYDYIYMSPGYSGKEYDLISYGRDGEPGGEGFDKDIICWEIE</sequence>
<evidence type="ECO:0000313" key="3">
    <source>
        <dbReference type="Proteomes" id="UP000663722"/>
    </source>
</evidence>
<dbReference type="Pfam" id="PF08334">
    <property type="entry name" value="T2SSG"/>
    <property type="match status" value="1"/>
</dbReference>